<feature type="transmembrane region" description="Helical" evidence="6">
    <location>
        <begin position="6"/>
        <end position="23"/>
    </location>
</feature>
<evidence type="ECO:0000313" key="8">
    <source>
        <dbReference type="Proteomes" id="UP000092884"/>
    </source>
</evidence>
<dbReference type="KEGG" id="het:BBW65_07305"/>
<feature type="transmembrane region" description="Helical" evidence="6">
    <location>
        <begin position="69"/>
        <end position="91"/>
    </location>
</feature>
<gene>
    <name evidence="7" type="ORF">BBW65_07305</name>
</gene>
<dbReference type="EMBL" id="CP016503">
    <property type="protein sequence ID" value="ANV98614.1"/>
    <property type="molecule type" value="Genomic_DNA"/>
</dbReference>
<evidence type="ECO:0008006" key="9">
    <source>
        <dbReference type="Google" id="ProtNLM"/>
    </source>
</evidence>
<dbReference type="GO" id="GO:0009403">
    <property type="term" value="P:toxin biosynthetic process"/>
    <property type="evidence" value="ECO:0007669"/>
    <property type="project" value="InterPro"/>
</dbReference>
<dbReference type="GO" id="GO:0016020">
    <property type="term" value="C:membrane"/>
    <property type="evidence" value="ECO:0007669"/>
    <property type="project" value="UniProtKB-SubCell"/>
</dbReference>
<keyword evidence="4 6" id="KW-0472">Membrane</keyword>
<accession>A0A1B1U747</accession>
<dbReference type="PANTHER" id="PTHR37306:SF1">
    <property type="entry name" value="COLICIN V PRODUCTION PROTEIN"/>
    <property type="match status" value="1"/>
</dbReference>
<feature type="transmembrane region" description="Helical" evidence="6">
    <location>
        <begin position="103"/>
        <end position="128"/>
    </location>
</feature>
<dbReference type="PANTHER" id="PTHR37306">
    <property type="entry name" value="COLICIN V PRODUCTION PROTEIN"/>
    <property type="match status" value="1"/>
</dbReference>
<evidence type="ECO:0000256" key="5">
    <source>
        <dbReference type="SAM" id="MobiDB-lite"/>
    </source>
</evidence>
<reference evidence="8" key="1">
    <citation type="submission" date="2016-07" db="EMBL/GenBank/DDBJ databases">
        <authorList>
            <person name="Florea S."/>
            <person name="Webb J.S."/>
            <person name="Jaromczyk J."/>
            <person name="Schardl C.L."/>
        </authorList>
    </citation>
    <scope>NUCLEOTIDE SEQUENCE [LARGE SCALE GENOMIC DNA]</scope>
    <source>
        <strain evidence="8">MIT 01-6242</strain>
    </source>
</reference>
<keyword evidence="8" id="KW-1185">Reference proteome</keyword>
<evidence type="ECO:0000256" key="3">
    <source>
        <dbReference type="ARBA" id="ARBA00022989"/>
    </source>
</evidence>
<name>A0A1B1U747_9HELI</name>
<dbReference type="InterPro" id="IPR003825">
    <property type="entry name" value="Colicin-V_CvpA"/>
</dbReference>
<feature type="region of interest" description="Disordered" evidence="5">
    <location>
        <begin position="191"/>
        <end position="222"/>
    </location>
</feature>
<evidence type="ECO:0000256" key="4">
    <source>
        <dbReference type="ARBA" id="ARBA00023136"/>
    </source>
</evidence>
<dbReference type="Pfam" id="PF02674">
    <property type="entry name" value="Colicin_V"/>
    <property type="match status" value="1"/>
</dbReference>
<proteinExistence type="predicted"/>
<dbReference type="STRING" id="222136.BBW65_07305"/>
<dbReference type="RefSeq" id="WP_066341529.1">
    <property type="nucleotide sequence ID" value="NZ_CP016503.1"/>
</dbReference>
<protein>
    <recommendedName>
        <fullName evidence="9">CvpA family protein</fullName>
    </recommendedName>
</protein>
<evidence type="ECO:0000256" key="1">
    <source>
        <dbReference type="ARBA" id="ARBA00004141"/>
    </source>
</evidence>
<feature type="transmembrane region" description="Helical" evidence="6">
    <location>
        <begin position="30"/>
        <end position="49"/>
    </location>
</feature>
<sequence length="222" mass="24892">MENFGYIDLILLGISVFYMYYGYKIGGIQSLCNLIGWLLGIFIASTFAHEAGNLFAQQVFDLRSTTANTLVGFILLLIVSILITKVISLILKHLLKIVLPSVLDHILGAIFETLKALTLISVALFFAFNLNFMTKAKAHFYQHSKIFPAMERFATLIINSKLIAQAPEHIQKAQETLKEVGNQIKEQGEVIIQDKQEQNTQESLQEQSNQATPSTKEQSDVQ</sequence>
<comment type="subcellular location">
    <subcellularLocation>
        <location evidence="1">Membrane</location>
        <topology evidence="1">Multi-pass membrane protein</topology>
    </subcellularLocation>
</comment>
<keyword evidence="3 6" id="KW-1133">Transmembrane helix</keyword>
<evidence type="ECO:0000256" key="2">
    <source>
        <dbReference type="ARBA" id="ARBA00022692"/>
    </source>
</evidence>
<organism evidence="7 8">
    <name type="scientific">Helicobacter enhydrae</name>
    <dbReference type="NCBI Taxonomy" id="222136"/>
    <lineage>
        <taxon>Bacteria</taxon>
        <taxon>Pseudomonadati</taxon>
        <taxon>Campylobacterota</taxon>
        <taxon>Epsilonproteobacteria</taxon>
        <taxon>Campylobacterales</taxon>
        <taxon>Helicobacteraceae</taxon>
        <taxon>Helicobacter</taxon>
    </lineage>
</organism>
<feature type="compositionally biased region" description="Polar residues" evidence="5">
    <location>
        <begin position="198"/>
        <end position="216"/>
    </location>
</feature>
<evidence type="ECO:0000256" key="6">
    <source>
        <dbReference type="SAM" id="Phobius"/>
    </source>
</evidence>
<keyword evidence="2 6" id="KW-0812">Transmembrane</keyword>
<dbReference type="AlphaFoldDB" id="A0A1B1U747"/>
<evidence type="ECO:0000313" key="7">
    <source>
        <dbReference type="EMBL" id="ANV98614.1"/>
    </source>
</evidence>
<dbReference type="Proteomes" id="UP000092884">
    <property type="component" value="Chromosome"/>
</dbReference>